<sequence>MTDGTKSNKVNMKTLAKVLNVSIATISKALRDSHDIGDETKQRVIETARLLHYVPNPYASSLRKRSSNTIAIIIPEIADSYFSQAINGIESIVDQEKYHALIYLTHDSYEREAQMFNELTSGRVDGILMSVASNTKDTQHIKNLQQAGVPIVFFDRVVEDIPAAKIKTDDFNSAYMATRHLLDQGCKNISLVTIEGYPSILQARESGYKKALAERDIEPEDQNIFSCSNKYNQENIAVLKEHITNVKPDGIIATVEHLATTTYLACEELKLNIPQDIKVVCFTNQITAAILNPSLTTVLQPAYDMGRKAAELLFWHLSGRYVQMESENIVMPSKLVVRDSTRTAD</sequence>
<dbReference type="CDD" id="cd01392">
    <property type="entry name" value="HTH_LacI"/>
    <property type="match status" value="1"/>
</dbReference>
<evidence type="ECO:0000256" key="3">
    <source>
        <dbReference type="ARBA" id="ARBA00023163"/>
    </source>
</evidence>
<feature type="domain" description="HTH lacI-type" evidence="4">
    <location>
        <begin position="10"/>
        <end position="64"/>
    </location>
</feature>
<dbReference type="SUPFAM" id="SSF47413">
    <property type="entry name" value="lambda repressor-like DNA-binding domains"/>
    <property type="match status" value="1"/>
</dbReference>
<keyword evidence="3" id="KW-0804">Transcription</keyword>
<evidence type="ECO:0000313" key="5">
    <source>
        <dbReference type="EMBL" id="WPU91393.1"/>
    </source>
</evidence>
<gene>
    <name evidence="5" type="ORF">SNE25_18915</name>
</gene>
<dbReference type="Proteomes" id="UP001324380">
    <property type="component" value="Chromosome"/>
</dbReference>
<dbReference type="Pfam" id="PF00356">
    <property type="entry name" value="LacI"/>
    <property type="match status" value="1"/>
</dbReference>
<protein>
    <submittedName>
        <fullName evidence="5">LacI family DNA-binding transcriptional regulator</fullName>
    </submittedName>
</protein>
<evidence type="ECO:0000259" key="4">
    <source>
        <dbReference type="PROSITE" id="PS50932"/>
    </source>
</evidence>
<dbReference type="RefSeq" id="WP_321560559.1">
    <property type="nucleotide sequence ID" value="NZ_CP139558.1"/>
</dbReference>
<dbReference type="InterPro" id="IPR046335">
    <property type="entry name" value="LacI/GalR-like_sensor"/>
</dbReference>
<keyword evidence="1" id="KW-0805">Transcription regulation</keyword>
<dbReference type="CDD" id="cd06267">
    <property type="entry name" value="PBP1_LacI_sugar_binding-like"/>
    <property type="match status" value="1"/>
</dbReference>
<dbReference type="InterPro" id="IPR010982">
    <property type="entry name" value="Lambda_DNA-bd_dom_sf"/>
</dbReference>
<dbReference type="Pfam" id="PF13377">
    <property type="entry name" value="Peripla_BP_3"/>
    <property type="match status" value="1"/>
</dbReference>
<keyword evidence="2 5" id="KW-0238">DNA-binding</keyword>
<evidence type="ECO:0000256" key="2">
    <source>
        <dbReference type="ARBA" id="ARBA00023125"/>
    </source>
</evidence>
<dbReference type="InterPro" id="IPR028082">
    <property type="entry name" value="Peripla_BP_I"/>
</dbReference>
<dbReference type="GO" id="GO:0003677">
    <property type="term" value="F:DNA binding"/>
    <property type="evidence" value="ECO:0007669"/>
    <property type="project" value="UniProtKB-KW"/>
</dbReference>
<accession>A0ABZ0TEH2</accession>
<dbReference type="Gene3D" id="3.40.50.2300">
    <property type="match status" value="2"/>
</dbReference>
<evidence type="ECO:0000256" key="1">
    <source>
        <dbReference type="ARBA" id="ARBA00023015"/>
    </source>
</evidence>
<keyword evidence="6" id="KW-1185">Reference proteome</keyword>
<name>A0ABZ0TEH2_9SPHI</name>
<dbReference type="PROSITE" id="PS50932">
    <property type="entry name" value="HTH_LACI_2"/>
    <property type="match status" value="1"/>
</dbReference>
<organism evidence="5 6">
    <name type="scientific">Mucilaginibacter sabulilitoris</name>
    <dbReference type="NCBI Taxonomy" id="1173583"/>
    <lineage>
        <taxon>Bacteria</taxon>
        <taxon>Pseudomonadati</taxon>
        <taxon>Bacteroidota</taxon>
        <taxon>Sphingobacteriia</taxon>
        <taxon>Sphingobacteriales</taxon>
        <taxon>Sphingobacteriaceae</taxon>
        <taxon>Mucilaginibacter</taxon>
    </lineage>
</organism>
<dbReference type="PANTHER" id="PTHR30146">
    <property type="entry name" value="LACI-RELATED TRANSCRIPTIONAL REPRESSOR"/>
    <property type="match status" value="1"/>
</dbReference>
<dbReference type="Gene3D" id="1.10.260.40">
    <property type="entry name" value="lambda repressor-like DNA-binding domains"/>
    <property type="match status" value="1"/>
</dbReference>
<dbReference type="InterPro" id="IPR000843">
    <property type="entry name" value="HTH_LacI"/>
</dbReference>
<dbReference type="SMART" id="SM00354">
    <property type="entry name" value="HTH_LACI"/>
    <property type="match status" value="1"/>
</dbReference>
<proteinExistence type="predicted"/>
<dbReference type="PANTHER" id="PTHR30146:SF109">
    <property type="entry name" value="HTH-TYPE TRANSCRIPTIONAL REGULATOR GALS"/>
    <property type="match status" value="1"/>
</dbReference>
<reference evidence="5 6" key="1">
    <citation type="submission" date="2023-11" db="EMBL/GenBank/DDBJ databases">
        <title>Analysis of the Genomes of Mucilaginibacter gossypii cycad 4 and M. sabulilitoris SNA2: microbes with the potential for plant growth promotion.</title>
        <authorList>
            <person name="Hirsch A.M."/>
            <person name="Humm E."/>
            <person name="Rubbi M."/>
            <person name="Del Vecchio G."/>
            <person name="Ha S.M."/>
            <person name="Pellegrini M."/>
            <person name="Gunsalus R.P."/>
        </authorList>
    </citation>
    <scope>NUCLEOTIDE SEQUENCE [LARGE SCALE GENOMIC DNA]</scope>
    <source>
        <strain evidence="5 6">SNA2</strain>
    </source>
</reference>
<dbReference type="EMBL" id="CP139558">
    <property type="protein sequence ID" value="WPU91393.1"/>
    <property type="molecule type" value="Genomic_DNA"/>
</dbReference>
<dbReference type="SUPFAM" id="SSF53822">
    <property type="entry name" value="Periplasmic binding protein-like I"/>
    <property type="match status" value="1"/>
</dbReference>
<evidence type="ECO:0000313" key="6">
    <source>
        <dbReference type="Proteomes" id="UP001324380"/>
    </source>
</evidence>